<dbReference type="Pfam" id="PF13144">
    <property type="entry name" value="ChapFlgA"/>
    <property type="match status" value="1"/>
</dbReference>
<gene>
    <name evidence="9" type="ORF">AT03_13630</name>
</gene>
<dbReference type="GO" id="GO:0042597">
    <property type="term" value="C:periplasmic space"/>
    <property type="evidence" value="ECO:0007669"/>
    <property type="project" value="UniProtKB-SubCell"/>
</dbReference>
<dbReference type="OrthoDB" id="7065435at2"/>
<comment type="similarity">
    <text evidence="2 7">Belongs to the FlgA family.</text>
</comment>
<dbReference type="PATRIC" id="fig|1453496.5.peg.2779"/>
<dbReference type="InterPro" id="IPR013974">
    <property type="entry name" value="SAF"/>
</dbReference>
<keyword evidence="7" id="KW-1005">Bacterial flagellum biogenesis</keyword>
<dbReference type="PANTHER" id="PTHR36307">
    <property type="entry name" value="FLAGELLA BASAL BODY P-RING FORMATION PROTEIN FLGA"/>
    <property type="match status" value="1"/>
</dbReference>
<dbReference type="AlphaFoldDB" id="A0A097R3M5"/>
<dbReference type="EMBL" id="CP009706">
    <property type="protein sequence ID" value="AIU73331.1"/>
    <property type="molecule type" value="Genomic_DNA"/>
</dbReference>
<dbReference type="InterPro" id="IPR017585">
    <property type="entry name" value="SAF_FlgA"/>
</dbReference>
<dbReference type="Proteomes" id="UP000029986">
    <property type="component" value="Chromosome"/>
</dbReference>
<dbReference type="Gene3D" id="3.90.1210.10">
    <property type="entry name" value="Antifreeze-like/N-acetylneuraminic acid synthase C-terminal domain"/>
    <property type="match status" value="1"/>
</dbReference>
<comment type="subcellular location">
    <subcellularLocation>
        <location evidence="1 7">Periplasm</location>
    </subcellularLocation>
</comment>
<keyword evidence="9" id="KW-0969">Cilium</keyword>
<evidence type="ECO:0000313" key="9">
    <source>
        <dbReference type="EMBL" id="AIU73331.1"/>
    </source>
</evidence>
<dbReference type="Pfam" id="PF17656">
    <property type="entry name" value="ChapFlgA_N"/>
    <property type="match status" value="1"/>
</dbReference>
<dbReference type="InterPro" id="IPR039246">
    <property type="entry name" value="Flagellar_FlgA"/>
</dbReference>
<accession>A0A097R3M5</accession>
<evidence type="ECO:0000259" key="8">
    <source>
        <dbReference type="SMART" id="SM00858"/>
    </source>
</evidence>
<dbReference type="CDD" id="cd11614">
    <property type="entry name" value="SAF_CpaB_FlgA_like"/>
    <property type="match status" value="1"/>
</dbReference>
<keyword evidence="10" id="KW-1185">Reference proteome</keyword>
<protein>
    <recommendedName>
        <fullName evidence="3 7">Flagella basal body P-ring formation protein FlgA</fullName>
    </recommendedName>
</protein>
<dbReference type="GO" id="GO:0044780">
    <property type="term" value="P:bacterial-type flagellum assembly"/>
    <property type="evidence" value="ECO:0007669"/>
    <property type="project" value="InterPro"/>
</dbReference>
<dbReference type="eggNOG" id="COG1261">
    <property type="taxonomic scope" value="Bacteria"/>
</dbReference>
<dbReference type="SMART" id="SM00858">
    <property type="entry name" value="SAF"/>
    <property type="match status" value="1"/>
</dbReference>
<name>A0A097R3M5_HAFAL</name>
<feature type="signal peptide" evidence="7">
    <location>
        <begin position="1"/>
        <end position="27"/>
    </location>
</feature>
<dbReference type="RefSeq" id="WP_025802298.1">
    <property type="nucleotide sequence ID" value="NZ_CP009706.1"/>
</dbReference>
<sequence>MRFGSLKPLFILNAALLGGGFLPAAQAASALEEGLHQFFSQQYSAVNQQVNVNIRSPQSQWPKCEMPQFSMPSSARRWGTVSVLAQCPQDKRYLQVEVQVTGEYPVAQSPLTRGQHISPADFKMTQGRLDKLPAGSIMEISQLVSAVLTRDLAAGQTVTASMIRRSWIIKAGQSVQILAQGDGFNVTSEGKALNNAAIADSVRVRLASGQIITGKATEQGSITLLM</sequence>
<evidence type="ECO:0000256" key="2">
    <source>
        <dbReference type="ARBA" id="ARBA00010474"/>
    </source>
</evidence>
<evidence type="ECO:0000256" key="1">
    <source>
        <dbReference type="ARBA" id="ARBA00004418"/>
    </source>
</evidence>
<keyword evidence="4 7" id="KW-0732">Signal</keyword>
<evidence type="ECO:0000256" key="4">
    <source>
        <dbReference type="ARBA" id="ARBA00022729"/>
    </source>
</evidence>
<dbReference type="Gene3D" id="2.30.30.760">
    <property type="match status" value="1"/>
</dbReference>
<evidence type="ECO:0000313" key="10">
    <source>
        <dbReference type="Proteomes" id="UP000029986"/>
    </source>
</evidence>
<keyword evidence="9" id="KW-0966">Cell projection</keyword>
<comment type="function">
    <text evidence="6 7">Involved in the assembly process of the P-ring formation. It may associate with FlgF on the rod constituting a structure essential for the P-ring assembly or may act as a modulator protein for the P-ring assembly.</text>
</comment>
<keyword evidence="9" id="KW-0282">Flagellum</keyword>
<proteinExistence type="inferred from homology"/>
<evidence type="ECO:0000256" key="6">
    <source>
        <dbReference type="ARBA" id="ARBA00025643"/>
    </source>
</evidence>
<keyword evidence="5 7" id="KW-0574">Periplasm</keyword>
<dbReference type="KEGG" id="hav:AT03_13630"/>
<evidence type="ECO:0000256" key="7">
    <source>
        <dbReference type="RuleBase" id="RU362063"/>
    </source>
</evidence>
<reference evidence="9 10" key="1">
    <citation type="journal article" date="2014" name="Gut Pathog.">
        <title>Gene clusters of Hafnia alvei strain FB1 important in survival and pathogenesis: a draft genome perspective.</title>
        <authorList>
            <person name="Tan J.Y."/>
            <person name="Yin W.F."/>
            <person name="Chan K.G."/>
        </authorList>
    </citation>
    <scope>NUCLEOTIDE SEQUENCE [LARGE SCALE GENOMIC DNA]</scope>
    <source>
        <strain evidence="9 10">FB1</strain>
    </source>
</reference>
<dbReference type="NCBIfam" id="TIGR03170">
    <property type="entry name" value="flgA_cterm"/>
    <property type="match status" value="1"/>
</dbReference>
<organism evidence="9 10">
    <name type="scientific">Hafnia alvei FB1</name>
    <dbReference type="NCBI Taxonomy" id="1453496"/>
    <lineage>
        <taxon>Bacteria</taxon>
        <taxon>Pseudomonadati</taxon>
        <taxon>Pseudomonadota</taxon>
        <taxon>Gammaproteobacteria</taxon>
        <taxon>Enterobacterales</taxon>
        <taxon>Hafniaceae</taxon>
        <taxon>Hafnia</taxon>
    </lineage>
</organism>
<feature type="chain" id="PRO_5005108194" description="Flagella basal body P-ring formation protein FlgA" evidence="7">
    <location>
        <begin position="28"/>
        <end position="226"/>
    </location>
</feature>
<evidence type="ECO:0000256" key="5">
    <source>
        <dbReference type="ARBA" id="ARBA00022764"/>
    </source>
</evidence>
<feature type="domain" description="SAF" evidence="8">
    <location>
        <begin position="102"/>
        <end position="164"/>
    </location>
</feature>
<dbReference type="PANTHER" id="PTHR36307:SF1">
    <property type="entry name" value="FLAGELLA BASAL BODY P-RING FORMATION PROTEIN FLGA"/>
    <property type="match status" value="1"/>
</dbReference>
<dbReference type="HOGENOM" id="CLU_070510_2_0_6"/>
<dbReference type="InterPro" id="IPR041231">
    <property type="entry name" value="FlgA_N"/>
</dbReference>
<evidence type="ECO:0000256" key="3">
    <source>
        <dbReference type="ARBA" id="ARBA00014754"/>
    </source>
</evidence>